<reference evidence="4" key="1">
    <citation type="journal article" date="2019" name="Int. J. Syst. Evol. Microbiol.">
        <title>The Global Catalogue of Microorganisms (GCM) 10K type strain sequencing project: providing services to taxonomists for standard genome sequencing and annotation.</title>
        <authorList>
            <consortium name="The Broad Institute Genomics Platform"/>
            <consortium name="The Broad Institute Genome Sequencing Center for Infectious Disease"/>
            <person name="Wu L."/>
            <person name="Ma J."/>
        </authorList>
    </citation>
    <scope>NUCLEOTIDE SEQUENCE [LARGE SCALE GENOMIC DNA]</scope>
    <source>
        <strain evidence="4">JCM 31921</strain>
    </source>
</reference>
<evidence type="ECO:0000313" key="3">
    <source>
        <dbReference type="EMBL" id="GAA4458967.1"/>
    </source>
</evidence>
<dbReference type="EMBL" id="BAABEZ010000024">
    <property type="protein sequence ID" value="GAA4458967.1"/>
    <property type="molecule type" value="Genomic_DNA"/>
</dbReference>
<name>A0ABP8N2Z4_9BACT</name>
<dbReference type="PANTHER" id="PTHR40763:SF5">
    <property type="entry name" value="MEMBRANE PROTEIN"/>
    <property type="match status" value="1"/>
</dbReference>
<dbReference type="Pfam" id="PF22570">
    <property type="entry name" value="LiaF-TM"/>
    <property type="match status" value="1"/>
</dbReference>
<evidence type="ECO:0000259" key="2">
    <source>
        <dbReference type="Pfam" id="PF22570"/>
    </source>
</evidence>
<comment type="caution">
    <text evidence="3">The sequence shown here is derived from an EMBL/GenBank/DDBJ whole genome shotgun (WGS) entry which is preliminary data.</text>
</comment>
<evidence type="ECO:0000313" key="4">
    <source>
        <dbReference type="Proteomes" id="UP001501410"/>
    </source>
</evidence>
<feature type="transmembrane region" description="Helical" evidence="1">
    <location>
        <begin position="90"/>
        <end position="107"/>
    </location>
</feature>
<feature type="transmembrane region" description="Helical" evidence="1">
    <location>
        <begin position="63"/>
        <end position="84"/>
    </location>
</feature>
<dbReference type="PANTHER" id="PTHR40763">
    <property type="entry name" value="MEMBRANE PROTEIN-RELATED"/>
    <property type="match status" value="1"/>
</dbReference>
<evidence type="ECO:0000256" key="1">
    <source>
        <dbReference type="SAM" id="Phobius"/>
    </source>
</evidence>
<dbReference type="InterPro" id="IPR054331">
    <property type="entry name" value="LiaF_TM"/>
</dbReference>
<keyword evidence="1" id="KW-1133">Transmembrane helix</keyword>
<feature type="domain" description="LiaF transmembrane" evidence="2">
    <location>
        <begin position="16"/>
        <end position="109"/>
    </location>
</feature>
<protein>
    <submittedName>
        <fullName evidence="3">DUF5668 domain-containing protein</fullName>
    </submittedName>
</protein>
<proteinExistence type="predicted"/>
<keyword evidence="4" id="KW-1185">Reference proteome</keyword>
<keyword evidence="1" id="KW-0472">Membrane</keyword>
<dbReference type="Proteomes" id="UP001501410">
    <property type="component" value="Unassembled WGS sequence"/>
</dbReference>
<gene>
    <name evidence="3" type="ORF">GCM10023092_28140</name>
</gene>
<keyword evidence="1" id="KW-0812">Transmembrane</keyword>
<dbReference type="RefSeq" id="WP_344828562.1">
    <property type="nucleotide sequence ID" value="NZ_BAABEZ010000024.1"/>
</dbReference>
<accession>A0ABP8N2Z4</accession>
<feature type="transmembrane region" description="Helical" evidence="1">
    <location>
        <begin position="12"/>
        <end position="30"/>
    </location>
</feature>
<feature type="transmembrane region" description="Helical" evidence="1">
    <location>
        <begin position="36"/>
        <end position="56"/>
    </location>
</feature>
<organism evidence="3 4">
    <name type="scientific">Rurimicrobium arvi</name>
    <dbReference type="NCBI Taxonomy" id="2049916"/>
    <lineage>
        <taxon>Bacteria</taxon>
        <taxon>Pseudomonadati</taxon>
        <taxon>Bacteroidota</taxon>
        <taxon>Chitinophagia</taxon>
        <taxon>Chitinophagales</taxon>
        <taxon>Chitinophagaceae</taxon>
        <taxon>Rurimicrobium</taxon>
    </lineage>
</organism>
<sequence length="269" mass="29724">MSWEQSSSRRTSSSVFFGIFIAAIGLLIFLDQVNVIEFQIRFWPLFLIGAGVFSGIKNGFDRLYPFVLIMMGIVFLIPKFMVFGVSSEKLVWPSLLIFIGSFIALKSKSRAQRFEQLRRERSGMAMSAPTLLTPDQQASEATANNTANPGSNPAGSQHLNIEAIFGGRKEIVTSKEFLGCNATAICGGVEINLMQADSMIQPMVVDLRVIFGGVELIVPSHWEIINEVDVLFGGIEDKRHLRTSPDLQNAKQLILRGNVSFGGLELKSY</sequence>